<evidence type="ECO:0000256" key="3">
    <source>
        <dbReference type="ARBA" id="ARBA00022723"/>
    </source>
</evidence>
<feature type="region of interest" description="Disordered" evidence="7">
    <location>
        <begin position="1"/>
        <end position="34"/>
    </location>
</feature>
<dbReference type="InterPro" id="IPR006314">
    <property type="entry name" value="Dyp_peroxidase"/>
</dbReference>
<dbReference type="InterPro" id="IPR001480">
    <property type="entry name" value="Bulb-type_lectin_dom"/>
</dbReference>
<comment type="caution">
    <text evidence="9">The sequence shown here is derived from an EMBL/GenBank/DDBJ whole genome shotgun (WGS) entry which is preliminary data.</text>
</comment>
<sequence length="654" mass="69750">MNDSTTTQAPGTPATFGNGASPATTLVPTPPGAPGVIPAQAADRALPLRRSTEIQGDILAGFRKDHVRLLLLTFGNQRGARGWLDRLRHRIATTRDVAAFNAAFSRARHNSAGDDPSGLRSVWRSVSFTHDGLTLLIGGAPCADVPRGSTQEAFAQGMAKRAELLGDTGQNDPAHWLFGGRRNAPVHAVLTVAADRSEELSAALAHEREEIARHGLAVAFEQNGATLEGERRGKEHFGFKDGISQPAVAGFDEPDPEHPEHQRGKPGTRIIAAGEFVVGHPTDHRLPSWLPEWMNDGSFHVVRRLAQDVPGWWAQVADQLRALKERGAVPEEATTEWLAARLVGRWRSGAPVAKSPDADVTAAPGAEPDNDISFDGDFEGRVTPLCSHIRKVNPRDGLTVDAEAQEPLALKGALDGRRIMRRGIPYGLPFDPAGGAGNGPDAPRGLLFVSYQADLIAQFEFVQRTWVDSGDFPSREKPVGRDAMIGREGVVSFPTGGAEGGDPVELSLRQFVRTEGAVYAFAPSLSALERLAKGTVPVGGGPAADRVLTAVRTLQRGEVVSTRKARLRFEADGDLVVRDENETERWRAGAAGLGAVRAELRADGRLMLADSEGGAVWSAPAEPSPGSTLEVLTDGDVLIRAADGTVLWSTGTAR</sequence>
<evidence type="ECO:0000256" key="7">
    <source>
        <dbReference type="SAM" id="MobiDB-lite"/>
    </source>
</evidence>
<keyword evidence="3" id="KW-0479">Metal-binding</keyword>
<proteinExistence type="inferred from homology"/>
<accession>A0ABU2LKB6</accession>
<dbReference type="InterPro" id="IPR049509">
    <property type="entry name" value="DyP_N"/>
</dbReference>
<evidence type="ECO:0000256" key="5">
    <source>
        <dbReference type="ARBA" id="ARBA00023004"/>
    </source>
</evidence>
<evidence type="ECO:0000256" key="6">
    <source>
        <dbReference type="ARBA" id="ARBA00025737"/>
    </source>
</evidence>
<dbReference type="Pfam" id="PF21105">
    <property type="entry name" value="DyP_N"/>
    <property type="match status" value="1"/>
</dbReference>
<feature type="domain" description="Bulb-type lectin" evidence="8">
    <location>
        <begin position="545"/>
        <end position="652"/>
    </location>
</feature>
<evidence type="ECO:0000256" key="2">
    <source>
        <dbReference type="ARBA" id="ARBA00022559"/>
    </source>
</evidence>
<dbReference type="InterPro" id="IPR036426">
    <property type="entry name" value="Bulb-type_lectin_dom_sf"/>
</dbReference>
<dbReference type="GO" id="GO:0004601">
    <property type="term" value="F:peroxidase activity"/>
    <property type="evidence" value="ECO:0007669"/>
    <property type="project" value="UniProtKB-KW"/>
</dbReference>
<dbReference type="SUPFAM" id="SSF54909">
    <property type="entry name" value="Dimeric alpha+beta barrel"/>
    <property type="match status" value="1"/>
</dbReference>
<dbReference type="EMBL" id="JAVREM010000002">
    <property type="protein sequence ID" value="MDT0317533.1"/>
    <property type="molecule type" value="Genomic_DNA"/>
</dbReference>
<feature type="compositionally biased region" description="Polar residues" evidence="7">
    <location>
        <begin position="1"/>
        <end position="10"/>
    </location>
</feature>
<feature type="region of interest" description="Disordered" evidence="7">
    <location>
        <begin position="246"/>
        <end position="265"/>
    </location>
</feature>
<evidence type="ECO:0000313" key="10">
    <source>
        <dbReference type="Proteomes" id="UP001183420"/>
    </source>
</evidence>
<gene>
    <name evidence="9" type="ORF">RNC47_04170</name>
</gene>
<dbReference type="Gene3D" id="2.90.10.10">
    <property type="entry name" value="Bulb-type lectin domain"/>
    <property type="match status" value="1"/>
</dbReference>
<evidence type="ECO:0000259" key="8">
    <source>
        <dbReference type="PROSITE" id="PS50927"/>
    </source>
</evidence>
<reference evidence="10" key="1">
    <citation type="submission" date="2023-07" db="EMBL/GenBank/DDBJ databases">
        <title>30 novel species of actinomycetes from the DSMZ collection.</title>
        <authorList>
            <person name="Nouioui I."/>
        </authorList>
    </citation>
    <scope>NUCLEOTIDE SEQUENCE [LARGE SCALE GENOMIC DNA]</scope>
    <source>
        <strain evidence="10">DSM 44918</strain>
    </source>
</reference>
<keyword evidence="4" id="KW-0560">Oxidoreductase</keyword>
<dbReference type="NCBIfam" id="TIGR01413">
    <property type="entry name" value="Dyp_perox_fam"/>
    <property type="match status" value="1"/>
</dbReference>
<dbReference type="PROSITE" id="PS50927">
    <property type="entry name" value="BULB_LECTIN"/>
    <property type="match status" value="1"/>
</dbReference>
<feature type="region of interest" description="Disordered" evidence="7">
    <location>
        <begin position="350"/>
        <end position="371"/>
    </location>
</feature>
<name>A0ABU2LKB6_9ACTN</name>
<dbReference type="RefSeq" id="WP_311595579.1">
    <property type="nucleotide sequence ID" value="NZ_JAVREM010000002.1"/>
</dbReference>
<keyword evidence="10" id="KW-1185">Reference proteome</keyword>
<evidence type="ECO:0000256" key="1">
    <source>
        <dbReference type="ARBA" id="ARBA00001970"/>
    </source>
</evidence>
<comment type="similarity">
    <text evidence="6">Belongs to the DyP-type peroxidase family.</text>
</comment>
<keyword evidence="2 9" id="KW-0575">Peroxidase</keyword>
<comment type="cofactor">
    <cofactor evidence="1">
        <name>heme b</name>
        <dbReference type="ChEBI" id="CHEBI:60344"/>
    </cofactor>
</comment>
<dbReference type="InterPro" id="IPR011008">
    <property type="entry name" value="Dimeric_a/b-barrel"/>
</dbReference>
<dbReference type="PANTHER" id="PTHR30521:SF0">
    <property type="entry name" value="DYP-TYPE PEROXIDASE FAMILY PROTEIN"/>
    <property type="match status" value="1"/>
</dbReference>
<evidence type="ECO:0000313" key="9">
    <source>
        <dbReference type="EMBL" id="MDT0317533.1"/>
    </source>
</evidence>
<evidence type="ECO:0000256" key="4">
    <source>
        <dbReference type="ARBA" id="ARBA00023002"/>
    </source>
</evidence>
<dbReference type="PROSITE" id="PS51404">
    <property type="entry name" value="DYP_PEROXIDASE"/>
    <property type="match status" value="1"/>
</dbReference>
<dbReference type="Proteomes" id="UP001183420">
    <property type="component" value="Unassembled WGS sequence"/>
</dbReference>
<dbReference type="SMART" id="SM00108">
    <property type="entry name" value="B_lectin"/>
    <property type="match status" value="1"/>
</dbReference>
<protein>
    <submittedName>
        <fullName evidence="9">Dyp-type peroxidase</fullName>
    </submittedName>
</protein>
<dbReference type="SUPFAM" id="SSF51110">
    <property type="entry name" value="alpha-D-mannose-specific plant lectins"/>
    <property type="match status" value="1"/>
</dbReference>
<keyword evidence="5" id="KW-0408">Iron</keyword>
<organism evidence="9 10">
    <name type="scientific">Streptomyces millisiae</name>
    <dbReference type="NCBI Taxonomy" id="3075542"/>
    <lineage>
        <taxon>Bacteria</taxon>
        <taxon>Bacillati</taxon>
        <taxon>Actinomycetota</taxon>
        <taxon>Actinomycetes</taxon>
        <taxon>Kitasatosporales</taxon>
        <taxon>Streptomycetaceae</taxon>
        <taxon>Streptomyces</taxon>
    </lineage>
</organism>
<dbReference type="PANTHER" id="PTHR30521">
    <property type="entry name" value="DEFERROCHELATASE/PEROXIDASE"/>
    <property type="match status" value="1"/>
</dbReference>